<keyword evidence="2" id="KW-1185">Reference proteome</keyword>
<accession>A0ABN7UYL6</accession>
<evidence type="ECO:0000313" key="1">
    <source>
        <dbReference type="EMBL" id="CAG8698653.1"/>
    </source>
</evidence>
<protein>
    <submittedName>
        <fullName evidence="1">46221_t:CDS:1</fullName>
    </submittedName>
</protein>
<organism evidence="1 2">
    <name type="scientific">Gigaspora margarita</name>
    <dbReference type="NCBI Taxonomy" id="4874"/>
    <lineage>
        <taxon>Eukaryota</taxon>
        <taxon>Fungi</taxon>
        <taxon>Fungi incertae sedis</taxon>
        <taxon>Mucoromycota</taxon>
        <taxon>Glomeromycotina</taxon>
        <taxon>Glomeromycetes</taxon>
        <taxon>Diversisporales</taxon>
        <taxon>Gigasporaceae</taxon>
        <taxon>Gigaspora</taxon>
    </lineage>
</organism>
<name>A0ABN7UYL6_GIGMA</name>
<proteinExistence type="predicted"/>
<comment type="caution">
    <text evidence="1">The sequence shown here is derived from an EMBL/GenBank/DDBJ whole genome shotgun (WGS) entry which is preliminary data.</text>
</comment>
<dbReference type="EMBL" id="CAJVQB010007182">
    <property type="protein sequence ID" value="CAG8698653.1"/>
    <property type="molecule type" value="Genomic_DNA"/>
</dbReference>
<reference evidence="1 2" key="1">
    <citation type="submission" date="2021-06" db="EMBL/GenBank/DDBJ databases">
        <authorList>
            <person name="Kallberg Y."/>
            <person name="Tangrot J."/>
            <person name="Rosling A."/>
        </authorList>
    </citation>
    <scope>NUCLEOTIDE SEQUENCE [LARGE SCALE GENOMIC DNA]</scope>
    <source>
        <strain evidence="1 2">120-4 pot B 10/14</strain>
    </source>
</reference>
<gene>
    <name evidence="1" type="ORF">GMARGA_LOCUS11980</name>
</gene>
<evidence type="ECO:0000313" key="2">
    <source>
        <dbReference type="Proteomes" id="UP000789901"/>
    </source>
</evidence>
<dbReference type="Proteomes" id="UP000789901">
    <property type="component" value="Unassembled WGS sequence"/>
</dbReference>
<sequence length="74" mass="8803">MDRIKKEQRKAAKYYQGFVSILPNIFYCLQNKADIKRKEQKTFNDHQKSKKADCNNGLCDLDDIAQYQIIFKNQ</sequence>